<dbReference type="PANTHER" id="PTHR40465:SF1">
    <property type="entry name" value="DUF6534 DOMAIN-CONTAINING PROTEIN"/>
    <property type="match status" value="1"/>
</dbReference>
<dbReference type="STRING" id="231916.A0A409WW61"/>
<feature type="transmembrane region" description="Helical" evidence="1">
    <location>
        <begin position="246"/>
        <end position="267"/>
    </location>
</feature>
<feature type="transmembrane region" description="Helical" evidence="1">
    <location>
        <begin position="217"/>
        <end position="240"/>
    </location>
</feature>
<feature type="transmembrane region" description="Helical" evidence="1">
    <location>
        <begin position="49"/>
        <end position="70"/>
    </location>
</feature>
<evidence type="ECO:0000259" key="2">
    <source>
        <dbReference type="Pfam" id="PF20152"/>
    </source>
</evidence>
<dbReference type="OrthoDB" id="2535105at2759"/>
<dbReference type="Proteomes" id="UP000284706">
    <property type="component" value="Unassembled WGS sequence"/>
</dbReference>
<proteinExistence type="predicted"/>
<feature type="transmembrane region" description="Helical" evidence="1">
    <location>
        <begin position="12"/>
        <end position="37"/>
    </location>
</feature>
<dbReference type="PANTHER" id="PTHR40465">
    <property type="entry name" value="CHROMOSOME 1, WHOLE GENOME SHOTGUN SEQUENCE"/>
    <property type="match status" value="1"/>
</dbReference>
<feature type="transmembrane region" description="Helical" evidence="1">
    <location>
        <begin position="129"/>
        <end position="153"/>
    </location>
</feature>
<accession>A0A409WW61</accession>
<dbReference type="EMBL" id="NHYE01004715">
    <property type="protein sequence ID" value="PPQ82696.1"/>
    <property type="molecule type" value="Genomic_DNA"/>
</dbReference>
<gene>
    <name evidence="3" type="ORF">CVT26_001127</name>
</gene>
<dbReference type="InParanoid" id="A0A409WW61"/>
<name>A0A409WW61_9AGAR</name>
<organism evidence="3 4">
    <name type="scientific">Gymnopilus dilepis</name>
    <dbReference type="NCBI Taxonomy" id="231916"/>
    <lineage>
        <taxon>Eukaryota</taxon>
        <taxon>Fungi</taxon>
        <taxon>Dikarya</taxon>
        <taxon>Basidiomycota</taxon>
        <taxon>Agaricomycotina</taxon>
        <taxon>Agaricomycetes</taxon>
        <taxon>Agaricomycetidae</taxon>
        <taxon>Agaricales</taxon>
        <taxon>Agaricineae</taxon>
        <taxon>Hymenogastraceae</taxon>
        <taxon>Gymnopilus</taxon>
    </lineage>
</organism>
<evidence type="ECO:0000256" key="1">
    <source>
        <dbReference type="SAM" id="Phobius"/>
    </source>
</evidence>
<comment type="caution">
    <text evidence="3">The sequence shown here is derived from an EMBL/GenBank/DDBJ whole genome shotgun (WGS) entry which is preliminary data.</text>
</comment>
<reference evidence="3 4" key="1">
    <citation type="journal article" date="2018" name="Evol. Lett.">
        <title>Horizontal gene cluster transfer increased hallucinogenic mushroom diversity.</title>
        <authorList>
            <person name="Reynolds H.T."/>
            <person name="Vijayakumar V."/>
            <person name="Gluck-Thaler E."/>
            <person name="Korotkin H.B."/>
            <person name="Matheny P.B."/>
            <person name="Slot J.C."/>
        </authorList>
    </citation>
    <scope>NUCLEOTIDE SEQUENCE [LARGE SCALE GENOMIC DNA]</scope>
    <source>
        <strain evidence="3 4">SRW20</strain>
    </source>
</reference>
<keyword evidence="1" id="KW-0472">Membrane</keyword>
<keyword evidence="1" id="KW-1133">Transmembrane helix</keyword>
<evidence type="ECO:0000313" key="3">
    <source>
        <dbReference type="EMBL" id="PPQ82696.1"/>
    </source>
</evidence>
<keyword evidence="1" id="KW-0812">Transmembrane</keyword>
<evidence type="ECO:0000313" key="4">
    <source>
        <dbReference type="Proteomes" id="UP000284706"/>
    </source>
</evidence>
<feature type="transmembrane region" description="Helical" evidence="1">
    <location>
        <begin position="173"/>
        <end position="197"/>
    </location>
</feature>
<protein>
    <recommendedName>
        <fullName evidence="2">DUF6534 domain-containing protein</fullName>
    </recommendedName>
</protein>
<keyword evidence="4" id="KW-1185">Reference proteome</keyword>
<feature type="domain" description="DUF6534" evidence="2">
    <location>
        <begin position="183"/>
        <end position="270"/>
    </location>
</feature>
<dbReference type="AlphaFoldDB" id="A0A409WW61"/>
<sequence length="330" mass="36854">MGSTSFLLNSTLGAVLAGVLVSATLFGVTVVQAYVYYTRFPDDRLALKYLVTLLCICEFGHCVCISHAIYEALIQRYGTLSAITFIPLSWSLAVGLSGVIEPAVQVFAHKFFSCLVLNRQAFFAYRLFVVTRLFTLSVIFWTLSILRCALTFTAMAESIKSPSSPLLMENFKWLIQTLLVAGTVNDLALAVTFVCHLRNVRLRIVRTDPRPPLLNRIMAWTIQSGILAAVIDLAMLIAFFVRSDTYIWQFFFSFSARIYSISFLASLNGRTIPRQNGLELHVRGEIHLGNADTTHSVPLGIISLAKPEKGTQDWRCHLEEGTTVEKENID</sequence>
<feature type="transmembrane region" description="Helical" evidence="1">
    <location>
        <begin position="82"/>
        <end position="108"/>
    </location>
</feature>
<dbReference type="InterPro" id="IPR045339">
    <property type="entry name" value="DUF6534"/>
</dbReference>
<dbReference type="Pfam" id="PF20152">
    <property type="entry name" value="DUF6534"/>
    <property type="match status" value="1"/>
</dbReference>